<keyword evidence="2" id="KW-1185">Reference proteome</keyword>
<organism evidence="1 2">
    <name type="scientific">Lipomyces kononenkoae</name>
    <name type="common">Yeast</name>
    <dbReference type="NCBI Taxonomy" id="34357"/>
    <lineage>
        <taxon>Eukaryota</taxon>
        <taxon>Fungi</taxon>
        <taxon>Dikarya</taxon>
        <taxon>Ascomycota</taxon>
        <taxon>Saccharomycotina</taxon>
        <taxon>Lipomycetes</taxon>
        <taxon>Lipomycetales</taxon>
        <taxon>Lipomycetaceae</taxon>
        <taxon>Lipomyces</taxon>
    </lineage>
</organism>
<sequence>MAKSAKDTRENKTKEGAGKSSKTAAAGVAAARRPAKATPSGKRRKESSAASGNSTRRSSSLKLQRVVRKVSQGVIRNDWTPLSNTAREEIMKIMHAVSFAVYSSVTSEEKKKEAQEVVHSVLSKMERRLRRLPVPSVTKDRNFQYEKMLELNTSLEADLATDLQQISELEAEIAAEQNELEKDRGYLKTLTQNAKSQELLRASQKKKLNNLLKNVSNIRPMNDDADSINLVDAPATDPLVTTDDDLRNLIRLLTSHLTSISSNVAGLEEVLAATRRVQGLLGFPI</sequence>
<reference evidence="2" key="1">
    <citation type="journal article" date="2024" name="Front. Bioeng. Biotechnol.">
        <title>Genome-scale model development and genomic sequencing of the oleaginous clade Lipomyces.</title>
        <authorList>
            <person name="Czajka J.J."/>
            <person name="Han Y."/>
            <person name="Kim J."/>
            <person name="Mondo S.J."/>
            <person name="Hofstad B.A."/>
            <person name="Robles A."/>
            <person name="Haridas S."/>
            <person name="Riley R."/>
            <person name="LaButti K."/>
            <person name="Pangilinan J."/>
            <person name="Andreopoulos W."/>
            <person name="Lipzen A."/>
            <person name="Yan J."/>
            <person name="Wang M."/>
            <person name="Ng V."/>
            <person name="Grigoriev I.V."/>
            <person name="Spatafora J.W."/>
            <person name="Magnuson J.K."/>
            <person name="Baker S.E."/>
            <person name="Pomraning K.R."/>
        </authorList>
    </citation>
    <scope>NUCLEOTIDE SEQUENCE [LARGE SCALE GENOMIC DNA]</scope>
    <source>
        <strain evidence="2">CBS 7786</strain>
    </source>
</reference>
<name>A0ACC3TAN5_LIPKO</name>
<dbReference type="Proteomes" id="UP001433508">
    <property type="component" value="Unassembled WGS sequence"/>
</dbReference>
<protein>
    <submittedName>
        <fullName evidence="1">CENP-Q, a CENPA-CAD centromere complex subunit-domain-containing protein</fullName>
    </submittedName>
</protein>
<proteinExistence type="predicted"/>
<evidence type="ECO:0000313" key="2">
    <source>
        <dbReference type="Proteomes" id="UP001433508"/>
    </source>
</evidence>
<evidence type="ECO:0000313" key="1">
    <source>
        <dbReference type="EMBL" id="KAK9240991.1"/>
    </source>
</evidence>
<dbReference type="EMBL" id="MU971336">
    <property type="protein sequence ID" value="KAK9240991.1"/>
    <property type="molecule type" value="Genomic_DNA"/>
</dbReference>
<gene>
    <name evidence="1" type="ORF">V1525DRAFT_384907</name>
</gene>
<accession>A0ACC3TAN5</accession>
<comment type="caution">
    <text evidence="1">The sequence shown here is derived from an EMBL/GenBank/DDBJ whole genome shotgun (WGS) entry which is preliminary data.</text>
</comment>